<keyword evidence="2" id="KW-1185">Reference proteome</keyword>
<comment type="caution">
    <text evidence="1">The sequence shown here is derived from an EMBL/GenBank/DDBJ whole genome shotgun (WGS) entry which is preliminary data.</text>
</comment>
<sequence>MKKLVVIFPGIGYHCDKPLLYYSRKLAAELGYETAIPLQYTFSGGNIRGNAVKMQEAFDSLYEQAETSLSAVDWSSYDDILFLSKSVGTIISSAYAKKHSVPCHQILYTPLEQTYLFAPTDSIAFIGKKDPWSDVEKVILTSQKQTVPIYTYDDANHSLETPDTMQNLKILKDVMKISKEYILTWRNK</sequence>
<proteinExistence type="predicted"/>
<evidence type="ECO:0000313" key="2">
    <source>
        <dbReference type="Proteomes" id="UP000474024"/>
    </source>
</evidence>
<keyword evidence="1" id="KW-0378">Hydrolase</keyword>
<dbReference type="RefSeq" id="WP_154429090.1">
    <property type="nucleotide sequence ID" value="NZ_VUNI01000004.1"/>
</dbReference>
<gene>
    <name evidence="1" type="ORF">FYJ75_04035</name>
</gene>
<dbReference type="SUPFAM" id="SSF53474">
    <property type="entry name" value="alpha/beta-Hydrolases"/>
    <property type="match status" value="1"/>
</dbReference>
<dbReference type="EMBL" id="VUNI01000004">
    <property type="protein sequence ID" value="MST74207.1"/>
    <property type="molecule type" value="Genomic_DNA"/>
</dbReference>
<evidence type="ECO:0000313" key="1">
    <source>
        <dbReference type="EMBL" id="MST74207.1"/>
    </source>
</evidence>
<organism evidence="1 2">
    <name type="scientific">Roseburia porci</name>
    <dbReference type="NCBI Taxonomy" id="2605790"/>
    <lineage>
        <taxon>Bacteria</taxon>
        <taxon>Bacillati</taxon>
        <taxon>Bacillota</taxon>
        <taxon>Clostridia</taxon>
        <taxon>Lachnospirales</taxon>
        <taxon>Lachnospiraceae</taxon>
        <taxon>Roseburia</taxon>
    </lineage>
</organism>
<accession>A0A6L5YPT2</accession>
<dbReference type="AlphaFoldDB" id="A0A6L5YPT2"/>
<dbReference type="GO" id="GO:0016787">
    <property type="term" value="F:hydrolase activity"/>
    <property type="evidence" value="ECO:0007669"/>
    <property type="project" value="UniProtKB-KW"/>
</dbReference>
<dbReference type="InterPro" id="IPR029058">
    <property type="entry name" value="AB_hydrolase_fold"/>
</dbReference>
<name>A0A6L5YPT2_9FIRM</name>
<protein>
    <submittedName>
        <fullName evidence="1">Alpha/beta hydrolase</fullName>
    </submittedName>
</protein>
<reference evidence="1 2" key="1">
    <citation type="submission" date="2019-08" db="EMBL/GenBank/DDBJ databases">
        <title>In-depth cultivation of the pig gut microbiome towards novel bacterial diversity and tailored functional studies.</title>
        <authorList>
            <person name="Wylensek D."/>
            <person name="Hitch T.C.A."/>
            <person name="Clavel T."/>
        </authorList>
    </citation>
    <scope>NUCLEOTIDE SEQUENCE [LARGE SCALE GENOMIC DNA]</scope>
    <source>
        <strain evidence="1 2">MUC/MUC-530-WT-4D</strain>
    </source>
</reference>
<dbReference type="Proteomes" id="UP000474024">
    <property type="component" value="Unassembled WGS sequence"/>
</dbReference>